<evidence type="ECO:0000313" key="2">
    <source>
        <dbReference type="EMBL" id="AII15799.1"/>
    </source>
</evidence>
<evidence type="ECO:0000313" key="3">
    <source>
        <dbReference type="Proteomes" id="UP000203413"/>
    </source>
</evidence>
<dbReference type="EMBL" id="KJ184318">
    <property type="protein sequence ID" value="AII15799.1"/>
    <property type="molecule type" value="Genomic_DNA"/>
</dbReference>
<feature type="transmembrane region" description="Helical" evidence="1">
    <location>
        <begin position="118"/>
        <end position="144"/>
    </location>
</feature>
<organism evidence="2 3">
    <name type="scientific">Penaeus monodon nudivirus</name>
    <dbReference type="NCBI Taxonomy" id="1529056"/>
    <lineage>
        <taxon>Viruses</taxon>
        <taxon>Viruses incertae sedis</taxon>
        <taxon>Naldaviricetes</taxon>
        <taxon>Lefavirales</taxon>
        <taxon>Nudiviridae</taxon>
        <taxon>Gammanudivirus</taxon>
        <taxon>Gammanudivirus pemonodonis</taxon>
    </lineage>
</organism>
<accession>A0A076FEI7</accession>
<reference evidence="2 3" key="1">
    <citation type="journal article" date="2014" name="BMC Genomics">
        <title>The genome and occlusion bodies of marine Penaeus monodon nudivirus (PmNV, also known as MBV and PemoNPV) suggest that it should be assigned to a new nudivirus genus that is distinct from the terrestrial nudiviruses.</title>
        <authorList>
            <person name="Yang Y.T."/>
            <person name="Lee D.Y."/>
            <person name="Wang Y."/>
            <person name="Hu J.M."/>
            <person name="Li W.H."/>
            <person name="Leu J.H."/>
            <person name="Chang G.D."/>
            <person name="Ke H.M."/>
            <person name="Kang S.T."/>
            <person name="Lin S.S."/>
            <person name="Kou G.H."/>
            <person name="Lo C.F."/>
        </authorList>
    </citation>
    <scope>NUCLEOTIDE SEQUENCE [LARGE SCALE GENOMIC DNA]</scope>
    <source>
        <strain evidence="2">Indonesia</strain>
    </source>
</reference>
<evidence type="ECO:0000256" key="1">
    <source>
        <dbReference type="SAM" id="Phobius"/>
    </source>
</evidence>
<protein>
    <submittedName>
        <fullName evidence="2">Uncharacterized protein</fullName>
    </submittedName>
</protein>
<dbReference type="RefSeq" id="YP_009051849.1">
    <property type="nucleotide sequence ID" value="NC_024692.1"/>
</dbReference>
<sequence length="183" mass="19643">MSCTIKYMLYLVFSTFSELHGTAPLDPYPQLLDGNLQATVSVFLYTKKHPFLLLLALAMSSNTSPVTMSAVNNPVAVPPIAIPATILEYIDFAFSLLGALNFDSNSAPSFAVTLRSSWYFFAVSIFLFNSCTSISGASALMVFLRAASSATGIVLEILASSSADLISPFLNLTSKSLNRASFI</sequence>
<gene>
    <name evidence="2" type="ORF">PmNV_011</name>
</gene>
<proteinExistence type="predicted"/>
<keyword evidence="1" id="KW-0812">Transmembrane</keyword>
<dbReference type="Proteomes" id="UP000203413">
    <property type="component" value="Segment"/>
</dbReference>
<dbReference type="KEGG" id="vg:20098317"/>
<name>A0A076FEI7_9VIRU</name>
<keyword evidence="1" id="KW-1133">Transmembrane helix</keyword>
<keyword evidence="1" id="KW-0472">Membrane</keyword>
<keyword evidence="3" id="KW-1185">Reference proteome</keyword>
<dbReference type="GeneID" id="20098317"/>